<dbReference type="InterPro" id="IPR000997">
    <property type="entry name" value="Cholinesterase"/>
</dbReference>
<keyword evidence="4" id="KW-1015">Disulfide bond</keyword>
<gene>
    <name evidence="6" type="ORF">CUNI_LOCUS9652</name>
</gene>
<dbReference type="OrthoDB" id="9000293at2759"/>
<dbReference type="Gene3D" id="3.40.50.1820">
    <property type="entry name" value="alpha/beta hydrolase"/>
    <property type="match status" value="1"/>
</dbReference>
<organism evidence="6 7">
    <name type="scientific">Candidula unifasciata</name>
    <dbReference type="NCBI Taxonomy" id="100452"/>
    <lineage>
        <taxon>Eukaryota</taxon>
        <taxon>Metazoa</taxon>
        <taxon>Spiralia</taxon>
        <taxon>Lophotrochozoa</taxon>
        <taxon>Mollusca</taxon>
        <taxon>Gastropoda</taxon>
        <taxon>Heterobranchia</taxon>
        <taxon>Euthyneura</taxon>
        <taxon>Panpulmonata</taxon>
        <taxon>Eupulmonata</taxon>
        <taxon>Stylommatophora</taxon>
        <taxon>Helicina</taxon>
        <taxon>Helicoidea</taxon>
        <taxon>Geomitridae</taxon>
        <taxon>Candidula</taxon>
    </lineage>
</organism>
<dbReference type="GO" id="GO:0005886">
    <property type="term" value="C:plasma membrane"/>
    <property type="evidence" value="ECO:0007669"/>
    <property type="project" value="TreeGrafter"/>
</dbReference>
<comment type="similarity">
    <text evidence="1">Belongs to the type-B carboxylesterase/lipase family.</text>
</comment>
<protein>
    <recommendedName>
        <fullName evidence="5">Carboxylesterase type B domain-containing protein</fullName>
    </recommendedName>
</protein>
<evidence type="ECO:0000256" key="1">
    <source>
        <dbReference type="ARBA" id="ARBA00005964"/>
    </source>
</evidence>
<reference evidence="6" key="1">
    <citation type="submission" date="2021-04" db="EMBL/GenBank/DDBJ databases">
        <authorList>
            <consortium name="Molecular Ecology Group"/>
        </authorList>
    </citation>
    <scope>NUCLEOTIDE SEQUENCE</scope>
</reference>
<dbReference type="PANTHER" id="PTHR43918">
    <property type="entry name" value="ACETYLCHOLINESTERASE"/>
    <property type="match status" value="1"/>
</dbReference>
<dbReference type="Pfam" id="PF00135">
    <property type="entry name" value="COesterase"/>
    <property type="match status" value="1"/>
</dbReference>
<evidence type="ECO:0000313" key="7">
    <source>
        <dbReference type="Proteomes" id="UP000678393"/>
    </source>
</evidence>
<dbReference type="GO" id="GO:0005615">
    <property type="term" value="C:extracellular space"/>
    <property type="evidence" value="ECO:0007669"/>
    <property type="project" value="TreeGrafter"/>
</dbReference>
<dbReference type="AlphaFoldDB" id="A0A8S3Z3S7"/>
<keyword evidence="3" id="KW-0378">Hydrolase</keyword>
<evidence type="ECO:0000256" key="4">
    <source>
        <dbReference type="ARBA" id="ARBA00023157"/>
    </source>
</evidence>
<dbReference type="InterPro" id="IPR050654">
    <property type="entry name" value="AChE-related_enzymes"/>
</dbReference>
<dbReference type="PRINTS" id="PR00878">
    <property type="entry name" value="CHOLNESTRASE"/>
</dbReference>
<evidence type="ECO:0000313" key="6">
    <source>
        <dbReference type="EMBL" id="CAG5124094.1"/>
    </source>
</evidence>
<dbReference type="GO" id="GO:0006581">
    <property type="term" value="P:acetylcholine catabolic process"/>
    <property type="evidence" value="ECO:0007669"/>
    <property type="project" value="TreeGrafter"/>
</dbReference>
<name>A0A8S3Z3S7_9EUPU</name>
<dbReference type="InterPro" id="IPR002018">
    <property type="entry name" value="CarbesteraseB"/>
</dbReference>
<keyword evidence="7" id="KW-1185">Reference proteome</keyword>
<proteinExistence type="inferred from homology"/>
<sequence>MWETSDRGDDGDGDHIYLLHYTIYFLIQSQEQAVNRTKNLACLLDCSMNDMSTIVDYLREASPQLLTQTQWKLTSYYFDPPFAPVVDGKFLLKHPSEVMAEGKVKNTSLIVGVVKDEGTYWLLYGFSLIFGNRDPNPVSPSQYSTVVEALLKPLGDNFTTDSIKHLTMNEYYDSVPPQTRGDYLDAADDICGDLLFKCAVVNFGQLYSRKVRGQVFMYSYEHRASTNTWPLWVGAPHGYELDAFFGRPWSEPGSNYSDSERALSDDVMYRISNFAKTGDPNQGLPTPGVNWPVYTTEDQHYLVMNAGQMRVDQGLRHRECEFWRTQVPIFQAASYPRSTCEPSSSGRLRPWQVLLLLCVVAVGYQRYGRGDCDVETQ</sequence>
<dbReference type="GO" id="GO:0003990">
    <property type="term" value="F:acetylcholinesterase activity"/>
    <property type="evidence" value="ECO:0007669"/>
    <property type="project" value="TreeGrafter"/>
</dbReference>
<dbReference type="GO" id="GO:0019695">
    <property type="term" value="P:choline metabolic process"/>
    <property type="evidence" value="ECO:0007669"/>
    <property type="project" value="TreeGrafter"/>
</dbReference>
<dbReference type="PANTHER" id="PTHR43918:SF4">
    <property type="entry name" value="CARBOXYLIC ESTER HYDROLASE"/>
    <property type="match status" value="1"/>
</dbReference>
<dbReference type="Proteomes" id="UP000678393">
    <property type="component" value="Unassembled WGS sequence"/>
</dbReference>
<keyword evidence="2" id="KW-0719">Serine esterase</keyword>
<evidence type="ECO:0000259" key="5">
    <source>
        <dbReference type="Pfam" id="PF00135"/>
    </source>
</evidence>
<feature type="domain" description="Carboxylesterase type B" evidence="5">
    <location>
        <begin position="28"/>
        <end position="323"/>
    </location>
</feature>
<evidence type="ECO:0000256" key="2">
    <source>
        <dbReference type="ARBA" id="ARBA00022487"/>
    </source>
</evidence>
<evidence type="ECO:0000256" key="3">
    <source>
        <dbReference type="ARBA" id="ARBA00022801"/>
    </source>
</evidence>
<dbReference type="EMBL" id="CAJHNH020001694">
    <property type="protein sequence ID" value="CAG5124094.1"/>
    <property type="molecule type" value="Genomic_DNA"/>
</dbReference>
<dbReference type="SUPFAM" id="SSF53474">
    <property type="entry name" value="alpha/beta-Hydrolases"/>
    <property type="match status" value="1"/>
</dbReference>
<dbReference type="InterPro" id="IPR029058">
    <property type="entry name" value="AB_hydrolase_fold"/>
</dbReference>
<comment type="caution">
    <text evidence="6">The sequence shown here is derived from an EMBL/GenBank/DDBJ whole genome shotgun (WGS) entry which is preliminary data.</text>
</comment>
<accession>A0A8S3Z3S7</accession>